<name>A0ABQ4E7J1_9ACTN</name>
<keyword evidence="2" id="KW-0472">Membrane</keyword>
<feature type="transmembrane region" description="Helical" evidence="2">
    <location>
        <begin position="68"/>
        <end position="86"/>
    </location>
</feature>
<dbReference type="EMBL" id="BONW01000025">
    <property type="protein sequence ID" value="GIG90272.1"/>
    <property type="molecule type" value="Genomic_DNA"/>
</dbReference>
<reference evidence="3 4" key="1">
    <citation type="submission" date="2021-01" db="EMBL/GenBank/DDBJ databases">
        <title>Whole genome shotgun sequence of Plantactinospora endophytica NBRC 110450.</title>
        <authorList>
            <person name="Komaki H."/>
            <person name="Tamura T."/>
        </authorList>
    </citation>
    <scope>NUCLEOTIDE SEQUENCE [LARGE SCALE GENOMIC DNA]</scope>
    <source>
        <strain evidence="3 4">NBRC 110450</strain>
    </source>
</reference>
<comment type="caution">
    <text evidence="3">The sequence shown here is derived from an EMBL/GenBank/DDBJ whole genome shotgun (WGS) entry which is preliminary data.</text>
</comment>
<feature type="region of interest" description="Disordered" evidence="1">
    <location>
        <begin position="1"/>
        <end position="32"/>
    </location>
</feature>
<evidence type="ECO:0000256" key="1">
    <source>
        <dbReference type="SAM" id="MobiDB-lite"/>
    </source>
</evidence>
<accession>A0ABQ4E7J1</accession>
<evidence type="ECO:0000313" key="4">
    <source>
        <dbReference type="Proteomes" id="UP000646749"/>
    </source>
</evidence>
<evidence type="ECO:0000256" key="2">
    <source>
        <dbReference type="SAM" id="Phobius"/>
    </source>
</evidence>
<evidence type="ECO:0000313" key="3">
    <source>
        <dbReference type="EMBL" id="GIG90272.1"/>
    </source>
</evidence>
<gene>
    <name evidence="3" type="ORF">Pen02_52080</name>
</gene>
<sequence length="105" mass="11235">MSVKARGEIAGRTGVRRYPPNGRSSSTNDDDPSALRLAVYSLATGVTALLAAEMVIRSFGNLGGTVRTITFAVTAMLLSAAGGIYSTPILNHLREVEERVRRNRS</sequence>
<keyword evidence="2" id="KW-1133">Transmembrane helix</keyword>
<protein>
    <submittedName>
        <fullName evidence="3">Uncharacterized protein</fullName>
    </submittedName>
</protein>
<proteinExistence type="predicted"/>
<dbReference type="Proteomes" id="UP000646749">
    <property type="component" value="Unassembled WGS sequence"/>
</dbReference>
<organism evidence="3 4">
    <name type="scientific">Plantactinospora endophytica</name>
    <dbReference type="NCBI Taxonomy" id="673535"/>
    <lineage>
        <taxon>Bacteria</taxon>
        <taxon>Bacillati</taxon>
        <taxon>Actinomycetota</taxon>
        <taxon>Actinomycetes</taxon>
        <taxon>Micromonosporales</taxon>
        <taxon>Micromonosporaceae</taxon>
        <taxon>Plantactinospora</taxon>
    </lineage>
</organism>
<keyword evidence="4" id="KW-1185">Reference proteome</keyword>
<feature type="transmembrane region" description="Helical" evidence="2">
    <location>
        <begin position="37"/>
        <end position="56"/>
    </location>
</feature>
<keyword evidence="2" id="KW-0812">Transmembrane</keyword>